<dbReference type="eggNOG" id="KOG1426">
    <property type="taxonomic scope" value="Eukaryota"/>
</dbReference>
<dbReference type="AlphaFoldDB" id="I0YLY8"/>
<dbReference type="STRING" id="574566.I0YLY8"/>
<dbReference type="InterPro" id="IPR000408">
    <property type="entry name" value="Reg_chr_condens"/>
</dbReference>
<dbReference type="InterPro" id="IPR009091">
    <property type="entry name" value="RCC1/BLIP-II"/>
</dbReference>
<evidence type="ECO:0000256" key="3">
    <source>
        <dbReference type="SAM" id="Phobius"/>
    </source>
</evidence>
<evidence type="ECO:0000313" key="5">
    <source>
        <dbReference type="EMBL" id="EIE19407.1"/>
    </source>
</evidence>
<feature type="transmembrane region" description="Helical" evidence="3">
    <location>
        <begin position="69"/>
        <end position="88"/>
    </location>
</feature>
<feature type="repeat" description="RCC1" evidence="2">
    <location>
        <begin position="268"/>
        <end position="322"/>
    </location>
</feature>
<proteinExistence type="predicted"/>
<protein>
    <submittedName>
        <fullName evidence="5">RCC1/BLIP-II</fullName>
    </submittedName>
</protein>
<keyword evidence="3" id="KW-0472">Membrane</keyword>
<dbReference type="Proteomes" id="UP000007264">
    <property type="component" value="Unassembled WGS sequence"/>
</dbReference>
<dbReference type="PROSITE" id="PS50012">
    <property type="entry name" value="RCC1_3"/>
    <property type="match status" value="3"/>
</dbReference>
<keyword evidence="3" id="KW-0812">Transmembrane</keyword>
<dbReference type="PRINTS" id="PR00633">
    <property type="entry name" value="RCCNDNSATION"/>
</dbReference>
<dbReference type="InterPro" id="IPR058923">
    <property type="entry name" value="RCC1-like_dom"/>
</dbReference>
<feature type="transmembrane region" description="Helical" evidence="3">
    <location>
        <begin position="31"/>
        <end position="49"/>
    </location>
</feature>
<dbReference type="GeneID" id="17037347"/>
<feature type="repeat" description="RCC1" evidence="2">
    <location>
        <begin position="387"/>
        <end position="438"/>
    </location>
</feature>
<accession>I0YLY8</accession>
<keyword evidence="6" id="KW-1185">Reference proteome</keyword>
<feature type="repeat" description="RCC1" evidence="2">
    <location>
        <begin position="179"/>
        <end position="229"/>
    </location>
</feature>
<dbReference type="Gene3D" id="2.130.10.30">
    <property type="entry name" value="Regulator of chromosome condensation 1/beta-lactamase-inhibitor protein II"/>
    <property type="match status" value="2"/>
</dbReference>
<evidence type="ECO:0000256" key="2">
    <source>
        <dbReference type="PROSITE-ProRule" id="PRU00235"/>
    </source>
</evidence>
<feature type="domain" description="RCC1-like" evidence="4">
    <location>
        <begin position="155"/>
        <end position="434"/>
    </location>
</feature>
<evidence type="ECO:0000256" key="1">
    <source>
        <dbReference type="ARBA" id="ARBA00022737"/>
    </source>
</evidence>
<dbReference type="SUPFAM" id="SSF50985">
    <property type="entry name" value="RCC1/BLIP-II"/>
    <property type="match status" value="2"/>
</dbReference>
<keyword evidence="1" id="KW-0677">Repeat</keyword>
<dbReference type="Pfam" id="PF25390">
    <property type="entry name" value="WD40_RLD"/>
    <property type="match status" value="1"/>
</dbReference>
<dbReference type="PROSITE" id="PS00626">
    <property type="entry name" value="RCC1_2"/>
    <property type="match status" value="1"/>
</dbReference>
<dbReference type="KEGG" id="csl:COCSUDRAFT_48937"/>
<evidence type="ECO:0000313" key="6">
    <source>
        <dbReference type="Proteomes" id="UP000007264"/>
    </source>
</evidence>
<sequence>MFALLGATALGMQHKEVVTTLLGMPREAVITYLFISAVRTVSAALFLIYYGELSWRSKNLLLRKHWRDLGLWATKLGFIVLSAHLLAYRCQQECDPRLFHSFEQHFYRHPSKMLGAIPNSIVEAAGLKEGLHQLNGSTAAALDAPFGVSIKSGLVTDIATKVIGCAASGVASIAVGADGALYSFGKSKRGQLGLGEGRSAADTPERIPGVEGIAAVGCGWGHALALTEDGEVLSWGFPSGNRLGNLLDGGSAQVCCSLDSSLVLARDGTLYTFGDNSLGQLGRPSVSEHGPEDWVVRGEDGAPMRLQRIAAGLGHCLAVTHDGKVVVWGWKHGLAGHPETLLAPVSVPGLPLNTHARLAAGRVHSLIATTAAGADTQQSSETRGRNNALYAFGNGQNGRLGLGSSQSVFEPQLVQDIEGLSIKDVVCGHDHSLVLTST</sequence>
<dbReference type="InterPro" id="IPR051625">
    <property type="entry name" value="Signaling_Regulatory_Domain"/>
</dbReference>
<dbReference type="EMBL" id="AGSI01000019">
    <property type="protein sequence ID" value="EIE19407.1"/>
    <property type="molecule type" value="Genomic_DNA"/>
</dbReference>
<evidence type="ECO:0000259" key="4">
    <source>
        <dbReference type="Pfam" id="PF25390"/>
    </source>
</evidence>
<keyword evidence="3" id="KW-1133">Transmembrane helix</keyword>
<organism evidence="5 6">
    <name type="scientific">Coccomyxa subellipsoidea (strain C-169)</name>
    <name type="common">Green microalga</name>
    <dbReference type="NCBI Taxonomy" id="574566"/>
    <lineage>
        <taxon>Eukaryota</taxon>
        <taxon>Viridiplantae</taxon>
        <taxon>Chlorophyta</taxon>
        <taxon>core chlorophytes</taxon>
        <taxon>Trebouxiophyceae</taxon>
        <taxon>Trebouxiophyceae incertae sedis</taxon>
        <taxon>Coccomyxaceae</taxon>
        <taxon>Coccomyxa</taxon>
        <taxon>Coccomyxa subellipsoidea</taxon>
    </lineage>
</organism>
<dbReference type="OrthoDB" id="8068875at2759"/>
<name>I0YLY8_COCSC</name>
<dbReference type="PANTHER" id="PTHR22872">
    <property type="entry name" value="BTK-BINDING PROTEIN-RELATED"/>
    <property type="match status" value="1"/>
</dbReference>
<gene>
    <name evidence="5" type="ORF">COCSUDRAFT_48937</name>
</gene>
<reference evidence="5 6" key="1">
    <citation type="journal article" date="2012" name="Genome Biol.">
        <title>The genome of the polar eukaryotic microalga coccomyxa subellipsoidea reveals traits of cold adaptation.</title>
        <authorList>
            <person name="Blanc G."/>
            <person name="Agarkova I."/>
            <person name="Grimwood J."/>
            <person name="Kuo A."/>
            <person name="Brueggeman A."/>
            <person name="Dunigan D."/>
            <person name="Gurnon J."/>
            <person name="Ladunga I."/>
            <person name="Lindquist E."/>
            <person name="Lucas S."/>
            <person name="Pangilinan J."/>
            <person name="Proschold T."/>
            <person name="Salamov A."/>
            <person name="Schmutz J."/>
            <person name="Weeks D."/>
            <person name="Yamada T."/>
            <person name="Claverie J.M."/>
            <person name="Grigoriev I."/>
            <person name="Van Etten J."/>
            <person name="Lomsadze A."/>
            <person name="Borodovsky M."/>
        </authorList>
    </citation>
    <scope>NUCLEOTIDE SEQUENCE [LARGE SCALE GENOMIC DNA]</scope>
    <source>
        <strain evidence="5 6">C-169</strain>
    </source>
</reference>
<dbReference type="RefSeq" id="XP_005643951.1">
    <property type="nucleotide sequence ID" value="XM_005643894.1"/>
</dbReference>
<comment type="caution">
    <text evidence="5">The sequence shown here is derived from an EMBL/GenBank/DDBJ whole genome shotgun (WGS) entry which is preliminary data.</text>
</comment>